<comment type="subcellular location">
    <subcellularLocation>
        <location evidence="6">Cell inner membrane</location>
        <topology evidence="6">Multi-pass membrane protein</topology>
    </subcellularLocation>
    <subcellularLocation>
        <location evidence="1">Cell membrane</location>
        <topology evidence="1">Multi-pass membrane protein</topology>
    </subcellularLocation>
</comment>
<evidence type="ECO:0000256" key="3">
    <source>
        <dbReference type="ARBA" id="ARBA00022692"/>
    </source>
</evidence>
<keyword evidence="9" id="KW-1185">Reference proteome</keyword>
<evidence type="ECO:0000313" key="9">
    <source>
        <dbReference type="Proteomes" id="UP000064201"/>
    </source>
</evidence>
<keyword evidence="3 6" id="KW-0812">Transmembrane</keyword>
<dbReference type="InterPro" id="IPR032694">
    <property type="entry name" value="CopC/D"/>
</dbReference>
<dbReference type="GO" id="GO:0006825">
    <property type="term" value="P:copper ion transport"/>
    <property type="evidence" value="ECO:0007669"/>
    <property type="project" value="InterPro"/>
</dbReference>
<keyword evidence="4 6" id="KW-1133">Transmembrane helix</keyword>
<gene>
    <name evidence="8" type="ORF">TVD_02075</name>
</gene>
<feature type="transmembrane region" description="Helical" evidence="6">
    <location>
        <begin position="12"/>
        <end position="39"/>
    </location>
</feature>
<keyword evidence="6" id="KW-0186">Copper</keyword>
<feature type="transmembrane region" description="Helical" evidence="6">
    <location>
        <begin position="232"/>
        <end position="255"/>
    </location>
</feature>
<reference evidence="8 9" key="1">
    <citation type="submission" date="2015-04" db="EMBL/GenBank/DDBJ databases">
        <title>Complete Sequence for the Genome of the Thioalkalivibrio versutus D301.</title>
        <authorList>
            <person name="Mu T."/>
            <person name="Zhou J."/>
            <person name="Xu X."/>
        </authorList>
    </citation>
    <scope>NUCLEOTIDE SEQUENCE [LARGE SCALE GENOMIC DNA]</scope>
    <source>
        <strain evidence="8 9">D301</strain>
    </source>
</reference>
<evidence type="ECO:0000256" key="5">
    <source>
        <dbReference type="ARBA" id="ARBA00023136"/>
    </source>
</evidence>
<dbReference type="PANTHER" id="PTHR34820:SF4">
    <property type="entry name" value="INNER MEMBRANE PROTEIN YEBZ"/>
    <property type="match status" value="1"/>
</dbReference>
<evidence type="ECO:0000313" key="8">
    <source>
        <dbReference type="EMBL" id="AKJ94234.1"/>
    </source>
</evidence>
<dbReference type="EMBL" id="CP011367">
    <property type="protein sequence ID" value="AKJ94234.1"/>
    <property type="molecule type" value="Genomic_DNA"/>
</dbReference>
<evidence type="ECO:0000256" key="2">
    <source>
        <dbReference type="ARBA" id="ARBA00022475"/>
    </source>
</evidence>
<feature type="transmembrane region" description="Helical" evidence="6">
    <location>
        <begin position="194"/>
        <end position="220"/>
    </location>
</feature>
<keyword evidence="2 6" id="KW-1003">Cell membrane</keyword>
<dbReference type="OrthoDB" id="5782483at2"/>
<feature type="transmembrane region" description="Helical" evidence="6">
    <location>
        <begin position="51"/>
        <end position="71"/>
    </location>
</feature>
<comment type="function">
    <text evidence="6">Involved in copper resistance.</text>
</comment>
<evidence type="ECO:0000256" key="6">
    <source>
        <dbReference type="RuleBase" id="RU369037"/>
    </source>
</evidence>
<keyword evidence="6" id="KW-0997">Cell inner membrane</keyword>
<protein>
    <recommendedName>
        <fullName evidence="6">Copper resistance protein D</fullName>
    </recommendedName>
</protein>
<feature type="transmembrane region" description="Helical" evidence="6">
    <location>
        <begin position="158"/>
        <end position="182"/>
    </location>
</feature>
<proteinExistence type="inferred from homology"/>
<dbReference type="InterPro" id="IPR008457">
    <property type="entry name" value="Cu-R_CopD_dom"/>
</dbReference>
<organism evidence="8 9">
    <name type="scientific">Thioalkalivibrio versutus</name>
    <dbReference type="NCBI Taxonomy" id="106634"/>
    <lineage>
        <taxon>Bacteria</taxon>
        <taxon>Pseudomonadati</taxon>
        <taxon>Pseudomonadota</taxon>
        <taxon>Gammaproteobacteria</taxon>
        <taxon>Chromatiales</taxon>
        <taxon>Ectothiorhodospiraceae</taxon>
        <taxon>Thioalkalivibrio</taxon>
    </lineage>
</organism>
<feature type="transmembrane region" description="Helical" evidence="6">
    <location>
        <begin position="126"/>
        <end position="146"/>
    </location>
</feature>
<evidence type="ECO:0000256" key="1">
    <source>
        <dbReference type="ARBA" id="ARBA00004651"/>
    </source>
</evidence>
<dbReference type="GO" id="GO:0046688">
    <property type="term" value="P:response to copper ion"/>
    <property type="evidence" value="ECO:0007669"/>
    <property type="project" value="UniProtKB-UniRule"/>
</dbReference>
<dbReference type="AlphaFoldDB" id="A0A0G3G1I1"/>
<sequence length="302" mass="31530">MAWMSALAGVEAWTVVMILVTAGFYLGALLATGAVLFRLAFPDLPDPDRRVLARTGAVAAWAAIALALFQWTLQAGYLGGGNVASALDPMLLGMVFEGAQGTRLILAVTGLLLVQAILLDARRLPGVGYGLSLAGVLLVMFAFVQVGHTVDEPRVLLAGLQIVHLLAAAFWVASLAPLYRLAGHPPEGADAARILARFGQVAMVGVGLLVLAGVVLAWWLLGGITPLLTTGYGQFLIGKVLIVALLLLLAAANKWRLVPAFERGEPGAPRRLRRSIALEGALVALILLLTAVLTTVSSPANG</sequence>
<dbReference type="PATRIC" id="fig|106634.4.peg.421"/>
<evidence type="ECO:0000256" key="4">
    <source>
        <dbReference type="ARBA" id="ARBA00022989"/>
    </source>
</evidence>
<feature type="domain" description="Copper resistance protein D" evidence="7">
    <location>
        <begin position="192"/>
        <end position="293"/>
    </location>
</feature>
<dbReference type="RefSeq" id="WP_047250694.1">
    <property type="nucleotide sequence ID" value="NZ_CP011367.1"/>
</dbReference>
<comment type="similarity">
    <text evidence="6">Belongs to the CopD family.</text>
</comment>
<dbReference type="KEGG" id="tvr:TVD_02075"/>
<dbReference type="GO" id="GO:0005886">
    <property type="term" value="C:plasma membrane"/>
    <property type="evidence" value="ECO:0007669"/>
    <property type="project" value="UniProtKB-SubCell"/>
</dbReference>
<dbReference type="Proteomes" id="UP000064201">
    <property type="component" value="Chromosome"/>
</dbReference>
<dbReference type="STRING" id="106634.TVD_02075"/>
<feature type="transmembrane region" description="Helical" evidence="6">
    <location>
        <begin position="276"/>
        <end position="296"/>
    </location>
</feature>
<evidence type="ECO:0000259" key="7">
    <source>
        <dbReference type="Pfam" id="PF05425"/>
    </source>
</evidence>
<name>A0A0G3G1I1_9GAMM</name>
<accession>A0A0G3G1I1</accession>
<dbReference type="Pfam" id="PF05425">
    <property type="entry name" value="CopD"/>
    <property type="match status" value="1"/>
</dbReference>
<dbReference type="PANTHER" id="PTHR34820">
    <property type="entry name" value="INNER MEMBRANE PROTEIN YEBZ"/>
    <property type="match status" value="1"/>
</dbReference>
<keyword evidence="5 6" id="KW-0472">Membrane</keyword>
<feature type="transmembrane region" description="Helical" evidence="6">
    <location>
        <begin position="91"/>
        <end position="114"/>
    </location>
</feature>